<proteinExistence type="predicted"/>
<reference evidence="2 3" key="1">
    <citation type="journal article" date="2015" name="Stand. Genomic Sci.">
        <title>Genomic Encyclopedia of Bacterial and Archaeal Type Strains, Phase III: the genomes of soil and plant-associated and newly described type strains.</title>
        <authorList>
            <person name="Whitman W.B."/>
            <person name="Woyke T."/>
            <person name="Klenk H.P."/>
            <person name="Zhou Y."/>
            <person name="Lilburn T.G."/>
            <person name="Beck B.J."/>
            <person name="De Vos P."/>
            <person name="Vandamme P."/>
            <person name="Eisen J.A."/>
            <person name="Garrity G."/>
            <person name="Hugenholtz P."/>
            <person name="Kyrpides N.C."/>
        </authorList>
    </citation>
    <scope>NUCLEOTIDE SEQUENCE [LARGE SCALE GENOMIC DNA]</scope>
    <source>
        <strain evidence="2 3">CGMCC 1.5364</strain>
    </source>
</reference>
<dbReference type="Proteomes" id="UP000316225">
    <property type="component" value="Unassembled WGS sequence"/>
</dbReference>
<gene>
    <name evidence="2" type="ORF">IQ24_01782</name>
</gene>
<name>A0A562NT71_9RHOB</name>
<feature type="domain" description="N-acetyltransferase" evidence="1">
    <location>
        <begin position="12"/>
        <end position="166"/>
    </location>
</feature>
<dbReference type="InterPro" id="IPR000182">
    <property type="entry name" value="GNAT_dom"/>
</dbReference>
<dbReference type="Pfam" id="PF13302">
    <property type="entry name" value="Acetyltransf_3"/>
    <property type="match status" value="1"/>
</dbReference>
<protein>
    <submittedName>
        <fullName evidence="2">RimJ/RimL family protein N-acetyltransferase</fullName>
    </submittedName>
</protein>
<accession>A0A562NT71</accession>
<dbReference type="RefSeq" id="WP_145397595.1">
    <property type="nucleotide sequence ID" value="NZ_VLKU01000004.1"/>
</dbReference>
<keyword evidence="2" id="KW-0808">Transferase</keyword>
<dbReference type="PANTHER" id="PTHR43792">
    <property type="entry name" value="GNAT FAMILY, PUTATIVE (AFU_ORTHOLOGUE AFUA_3G00765)-RELATED-RELATED"/>
    <property type="match status" value="1"/>
</dbReference>
<evidence type="ECO:0000313" key="3">
    <source>
        <dbReference type="Proteomes" id="UP000316225"/>
    </source>
</evidence>
<dbReference type="InterPro" id="IPR051531">
    <property type="entry name" value="N-acetyltransferase"/>
</dbReference>
<dbReference type="PANTHER" id="PTHR43792:SF1">
    <property type="entry name" value="N-ACETYLTRANSFERASE DOMAIN-CONTAINING PROTEIN"/>
    <property type="match status" value="1"/>
</dbReference>
<sequence>MTAIPTLATERLLLRPMRAEDWAPFSTLMQSERARFMGGPHSVSAAWGMFCADHAQWDFFGAGSLMLEDRQTGACLGQVGINSGPLFPEQEMGWLLFDGAEGQGYAFEAASAFRDWARDVRQLATLVSYVDPQNDRSCRLAERLGAVLDKTARGQDPTDLVYRHFG</sequence>
<dbReference type="AlphaFoldDB" id="A0A562NT71"/>
<dbReference type="SUPFAM" id="SSF55729">
    <property type="entry name" value="Acyl-CoA N-acyltransferases (Nat)"/>
    <property type="match status" value="1"/>
</dbReference>
<dbReference type="GO" id="GO:0016747">
    <property type="term" value="F:acyltransferase activity, transferring groups other than amino-acyl groups"/>
    <property type="evidence" value="ECO:0007669"/>
    <property type="project" value="InterPro"/>
</dbReference>
<dbReference type="EMBL" id="VLKU01000004">
    <property type="protein sequence ID" value="TWI35271.1"/>
    <property type="molecule type" value="Genomic_DNA"/>
</dbReference>
<comment type="caution">
    <text evidence="2">The sequence shown here is derived from an EMBL/GenBank/DDBJ whole genome shotgun (WGS) entry which is preliminary data.</text>
</comment>
<dbReference type="Gene3D" id="3.40.630.30">
    <property type="match status" value="1"/>
</dbReference>
<dbReference type="InterPro" id="IPR016181">
    <property type="entry name" value="Acyl_CoA_acyltransferase"/>
</dbReference>
<keyword evidence="3" id="KW-1185">Reference proteome</keyword>
<evidence type="ECO:0000259" key="1">
    <source>
        <dbReference type="PROSITE" id="PS51186"/>
    </source>
</evidence>
<evidence type="ECO:0000313" key="2">
    <source>
        <dbReference type="EMBL" id="TWI35271.1"/>
    </source>
</evidence>
<dbReference type="PROSITE" id="PS51186">
    <property type="entry name" value="GNAT"/>
    <property type="match status" value="1"/>
</dbReference>
<dbReference type="OrthoDB" id="6293260at2"/>
<organism evidence="2 3">
    <name type="scientific">Paracoccus sulfuroxidans</name>
    <dbReference type="NCBI Taxonomy" id="384678"/>
    <lineage>
        <taxon>Bacteria</taxon>
        <taxon>Pseudomonadati</taxon>
        <taxon>Pseudomonadota</taxon>
        <taxon>Alphaproteobacteria</taxon>
        <taxon>Rhodobacterales</taxon>
        <taxon>Paracoccaceae</taxon>
        <taxon>Paracoccus</taxon>
    </lineage>
</organism>